<reference evidence="3 4" key="1">
    <citation type="submission" date="2022-04" db="EMBL/GenBank/DDBJ databases">
        <title>Human microbiome associated bacterial genomes.</title>
        <authorList>
            <person name="Sandstrom S."/>
            <person name="Salamzade R."/>
            <person name="Kalan L.R."/>
        </authorList>
    </citation>
    <scope>NUCLEOTIDE SEQUENCE [LARGE SCALE GENOMIC DNA]</scope>
    <source>
        <strain evidence="4">p3-SID767</strain>
    </source>
</reference>
<evidence type="ECO:0000256" key="1">
    <source>
        <dbReference type="SAM" id="Phobius"/>
    </source>
</evidence>
<feature type="domain" description="Solute-binding protein family 5" evidence="2">
    <location>
        <begin position="101"/>
        <end position="463"/>
    </location>
</feature>
<dbReference type="InterPro" id="IPR000914">
    <property type="entry name" value="SBP_5_dom"/>
</dbReference>
<dbReference type="Gene3D" id="3.10.105.10">
    <property type="entry name" value="Dipeptide-binding Protein, Domain 3"/>
    <property type="match status" value="1"/>
</dbReference>
<dbReference type="EMBL" id="JALXMO010000005">
    <property type="protein sequence ID" value="MCT1606370.1"/>
    <property type="molecule type" value="Genomic_DNA"/>
</dbReference>
<dbReference type="InterPro" id="IPR039424">
    <property type="entry name" value="SBP_5"/>
</dbReference>
<keyword evidence="1" id="KW-0472">Membrane</keyword>
<dbReference type="PIRSF" id="PIRSF002741">
    <property type="entry name" value="MppA"/>
    <property type="match status" value="1"/>
</dbReference>
<organism evidence="3 4">
    <name type="scientific">Nesterenkonia massiliensis</name>
    <dbReference type="NCBI Taxonomy" id="1232429"/>
    <lineage>
        <taxon>Bacteria</taxon>
        <taxon>Bacillati</taxon>
        <taxon>Actinomycetota</taxon>
        <taxon>Actinomycetes</taxon>
        <taxon>Micrococcales</taxon>
        <taxon>Micrococcaceae</taxon>
        <taxon>Nesterenkonia</taxon>
    </lineage>
</organism>
<dbReference type="SUPFAM" id="SSF53850">
    <property type="entry name" value="Periplasmic binding protein-like II"/>
    <property type="match status" value="1"/>
</dbReference>
<dbReference type="RefSeq" id="WP_049897421.1">
    <property type="nucleotide sequence ID" value="NZ_CABKSP010000002.1"/>
</dbReference>
<sequence length="560" mass="62282">MTERIVDPALKRRSRTYAAVGAALAVVLAVTAFLLLRPGTEQGPAAASAPGTGAEGSGGTLVYLDAEIIAAGDIRNGTWQSTTLTHNITDRLIHADPETGELEPWIAEDWEISEGGLQYTFWIRDGVSFSNGQPLDAGAVQRNLQWQAWGDPENGIDPNNTFPQVESVEADEEDQTVTVVLEEPYSPFIKILSNWASSLVADETLELSAEDQQRPENVIGSGPFVVESETYGEEIILTRRKGYSWAPASWENQGEAHLEEIHWIPVLEDSARLGSLRAGEGDLIRYLQPSEEDPLAAEGFEVIGVQGSGQTNTWVLRQSVEELQDERVRHAILSGIDREAIVEDLYTDRWSTASSIVTPDTLGYRDQSEKLTYDPERAQRLLDEAGWSEHDDDGIRVNEDGDRLTIRALIDVFDATAAPLFQLIQWQLAEIGVELELVEVDYSNVSTGYSDESIGIVRTGWPQADSWVRIRNDWHFEGSNALFLQEPDEQLNELLEQHSLVQGSEREEVVGDLQDHLLDNAYVFPVLTDSQIFALQPHVRGLSWTPEARPVFHSTWIAED</sequence>
<evidence type="ECO:0000259" key="2">
    <source>
        <dbReference type="Pfam" id="PF00496"/>
    </source>
</evidence>
<evidence type="ECO:0000313" key="3">
    <source>
        <dbReference type="EMBL" id="MCT1606370.1"/>
    </source>
</evidence>
<keyword evidence="1" id="KW-1133">Transmembrane helix</keyword>
<evidence type="ECO:0000313" key="4">
    <source>
        <dbReference type="Proteomes" id="UP001205046"/>
    </source>
</evidence>
<dbReference type="Proteomes" id="UP001205046">
    <property type="component" value="Unassembled WGS sequence"/>
</dbReference>
<dbReference type="Gene3D" id="3.40.190.10">
    <property type="entry name" value="Periplasmic binding protein-like II"/>
    <property type="match status" value="1"/>
</dbReference>
<feature type="transmembrane region" description="Helical" evidence="1">
    <location>
        <begin position="16"/>
        <end position="36"/>
    </location>
</feature>
<name>A0ABT2HNV3_9MICC</name>
<dbReference type="PANTHER" id="PTHR30290">
    <property type="entry name" value="PERIPLASMIC BINDING COMPONENT OF ABC TRANSPORTER"/>
    <property type="match status" value="1"/>
</dbReference>
<dbReference type="Pfam" id="PF00496">
    <property type="entry name" value="SBP_bac_5"/>
    <property type="match status" value="1"/>
</dbReference>
<dbReference type="InterPro" id="IPR030678">
    <property type="entry name" value="Peptide/Ni-bd"/>
</dbReference>
<accession>A0ABT2HNV3</accession>
<keyword evidence="1" id="KW-0812">Transmembrane</keyword>
<proteinExistence type="predicted"/>
<keyword evidence="4" id="KW-1185">Reference proteome</keyword>
<gene>
    <name evidence="3" type="ORF">M3B43_03325</name>
</gene>
<protein>
    <submittedName>
        <fullName evidence="3">ABC transporter substrate-binding protein</fullName>
    </submittedName>
</protein>
<comment type="caution">
    <text evidence="3">The sequence shown here is derived from an EMBL/GenBank/DDBJ whole genome shotgun (WGS) entry which is preliminary data.</text>
</comment>